<keyword evidence="3" id="KW-1185">Reference proteome</keyword>
<dbReference type="SUPFAM" id="SSF46565">
    <property type="entry name" value="Chaperone J-domain"/>
    <property type="match status" value="1"/>
</dbReference>
<organism evidence="2 3">
    <name type="scientific">Lupinus albus</name>
    <name type="common">White lupine</name>
    <name type="synonym">Lupinus termis</name>
    <dbReference type="NCBI Taxonomy" id="3870"/>
    <lineage>
        <taxon>Eukaryota</taxon>
        <taxon>Viridiplantae</taxon>
        <taxon>Streptophyta</taxon>
        <taxon>Embryophyta</taxon>
        <taxon>Tracheophyta</taxon>
        <taxon>Spermatophyta</taxon>
        <taxon>Magnoliopsida</taxon>
        <taxon>eudicotyledons</taxon>
        <taxon>Gunneridae</taxon>
        <taxon>Pentapetalae</taxon>
        <taxon>rosids</taxon>
        <taxon>fabids</taxon>
        <taxon>Fabales</taxon>
        <taxon>Fabaceae</taxon>
        <taxon>Papilionoideae</taxon>
        <taxon>50 kb inversion clade</taxon>
        <taxon>genistoids sensu lato</taxon>
        <taxon>core genistoids</taxon>
        <taxon>Genisteae</taxon>
        <taxon>Lupinus</taxon>
    </lineage>
</organism>
<dbReference type="InterPro" id="IPR001623">
    <property type="entry name" value="DnaJ_domain"/>
</dbReference>
<dbReference type="Proteomes" id="UP000447434">
    <property type="component" value="Chromosome 20"/>
</dbReference>
<feature type="domain" description="J" evidence="1">
    <location>
        <begin position="72"/>
        <end position="141"/>
    </location>
</feature>
<dbReference type="PRINTS" id="PR00625">
    <property type="entry name" value="JDOMAIN"/>
</dbReference>
<dbReference type="OrthoDB" id="10250354at2759"/>
<dbReference type="InterPro" id="IPR036869">
    <property type="entry name" value="J_dom_sf"/>
</dbReference>
<dbReference type="InterPro" id="IPR018253">
    <property type="entry name" value="DnaJ_domain_CS"/>
</dbReference>
<evidence type="ECO:0000313" key="3">
    <source>
        <dbReference type="Proteomes" id="UP000447434"/>
    </source>
</evidence>
<dbReference type="PANTHER" id="PTHR45090">
    <property type="entry name" value="CHAPERONE PROTEIN DNAJ 20 CHLOROPLASTIC"/>
    <property type="match status" value="1"/>
</dbReference>
<dbReference type="CDD" id="cd06257">
    <property type="entry name" value="DnaJ"/>
    <property type="match status" value="1"/>
</dbReference>
<dbReference type="GO" id="GO:0009507">
    <property type="term" value="C:chloroplast"/>
    <property type="evidence" value="ECO:0007669"/>
    <property type="project" value="TreeGrafter"/>
</dbReference>
<dbReference type="AlphaFoldDB" id="A0A6A4NIB1"/>
<dbReference type="EMBL" id="WOCE01000020">
    <property type="protein sequence ID" value="KAE9591853.1"/>
    <property type="molecule type" value="Genomic_DNA"/>
</dbReference>
<sequence length="202" mass="23603">MCVYIYCYHFTYSQISEIVKQITMDALSLSSSNCISKPMRLSNNQKRLSPFHFSVSCKSTTKTIAHTNGNNNFYNMLSLCPKSATMDDIKKAYRSMALRYHPDVCHDVSKKEESTRMFVQLNAAYNTLSNPRLKAEYDSELLGYRGQRSTNNVGNDEYESWRCRWQEQMVELKRRTHRGVVQKEGSWGSRMRAKNMNMNYHN</sequence>
<gene>
    <name evidence="2" type="ORF">Lalb_Chr20g0123101</name>
</gene>
<dbReference type="PANTHER" id="PTHR45090:SF8">
    <property type="entry name" value="J DOMAIN-CONTAINING PROTEIN"/>
    <property type="match status" value="1"/>
</dbReference>
<protein>
    <submittedName>
        <fullName evidence="2">Putative DnaJ domain-containing protein</fullName>
    </submittedName>
</protein>
<dbReference type="Gene3D" id="1.10.287.110">
    <property type="entry name" value="DnaJ domain"/>
    <property type="match status" value="1"/>
</dbReference>
<evidence type="ECO:0000313" key="2">
    <source>
        <dbReference type="EMBL" id="KAE9591853.1"/>
    </source>
</evidence>
<name>A0A6A4NIB1_LUPAL</name>
<dbReference type="SMART" id="SM00271">
    <property type="entry name" value="DnaJ"/>
    <property type="match status" value="1"/>
</dbReference>
<proteinExistence type="predicted"/>
<comment type="caution">
    <text evidence="2">The sequence shown here is derived from an EMBL/GenBank/DDBJ whole genome shotgun (WGS) entry which is preliminary data.</text>
</comment>
<reference evidence="3" key="1">
    <citation type="journal article" date="2020" name="Nat. Commun.">
        <title>Genome sequence of the cluster root forming white lupin.</title>
        <authorList>
            <person name="Hufnagel B."/>
            <person name="Marques A."/>
            <person name="Soriano A."/>
            <person name="Marques L."/>
            <person name="Divol F."/>
            <person name="Doumas P."/>
            <person name="Sallet E."/>
            <person name="Mancinotti D."/>
            <person name="Carrere S."/>
            <person name="Marande W."/>
            <person name="Arribat S."/>
            <person name="Keller J."/>
            <person name="Huneau C."/>
            <person name="Blein T."/>
            <person name="Aime D."/>
            <person name="Laguerre M."/>
            <person name="Taylor J."/>
            <person name="Schubert V."/>
            <person name="Nelson M."/>
            <person name="Geu-Flores F."/>
            <person name="Crespi M."/>
            <person name="Gallardo-Guerrero K."/>
            <person name="Delaux P.-M."/>
            <person name="Salse J."/>
            <person name="Berges H."/>
            <person name="Guyot R."/>
            <person name="Gouzy J."/>
            <person name="Peret B."/>
        </authorList>
    </citation>
    <scope>NUCLEOTIDE SEQUENCE [LARGE SCALE GENOMIC DNA]</scope>
    <source>
        <strain evidence="3">cv. Amiga</strain>
    </source>
</reference>
<accession>A0A6A4NIB1</accession>
<dbReference type="InterPro" id="IPR053232">
    <property type="entry name" value="DnaJ_C/III_chloroplastic"/>
</dbReference>
<evidence type="ECO:0000259" key="1">
    <source>
        <dbReference type="PROSITE" id="PS50076"/>
    </source>
</evidence>
<dbReference type="PROSITE" id="PS00636">
    <property type="entry name" value="DNAJ_1"/>
    <property type="match status" value="1"/>
</dbReference>
<dbReference type="Pfam" id="PF00226">
    <property type="entry name" value="DnaJ"/>
    <property type="match status" value="1"/>
</dbReference>
<dbReference type="PROSITE" id="PS50076">
    <property type="entry name" value="DNAJ_2"/>
    <property type="match status" value="1"/>
</dbReference>